<name>A0A1L7XA95_9HELO</name>
<feature type="compositionally biased region" description="Low complexity" evidence="1">
    <location>
        <begin position="319"/>
        <end position="332"/>
    </location>
</feature>
<sequence length="858" mass="93975">MDHRFSALFFQPPRTLPSADDSEITMSGALPDPQTTGKRKSTTMKHLLRKLFGIPRQTTDPLVKNREPTPSALSQQVWNEIGALTKTTSKASLTTLKKTPTSKSGKLYKSTASDSAVVVYPPNPPLPSFRGKDIFHRSSTSTSSASSIFTTHSKRASSVATRDSKFSSISSLPSLATLSIHPSLQHARVSPGPSVPITVSELAFLQSLIRKVARQLKKQEYLTNHLAGNLVHLFSRKEAQIHNMKRLRIQERDMAAREVWRALNLLRTALDKVARAPSTPQSTTRNSSPSSPSSSSQVSSLSASCSPSTVSESVSASISASNSTSTSPRPSVATSQTSVNEHTFNVPLNNLNDTISTLQADLSLHSILNSELKNTIYTACLESRWNGLPGGGIAGNKNGSVNDRIMMHRFVSFVESRIALLEACDTRLGLLVGKIEGFGKREGIERRGRRFPTSAYSFEDKKRPTPCPSVGKASTDSSTSSESSNSSYPTSLTLTLTPPSNSSTPTKDGKSQWKEEYLTSLEISQISSQITKFVGSLTTYGQLIEKTHLALNSDIQTILSLIPIHVPLPSATSARSITTPETSPPSSRKDGERGRDRLGNRLTELPPLYVMPGSGTVCLYPSEIKPPTTPEKAPPVNHSALARSHLLAIQQALAKAYETQRETYATKYWPLIILLPRNWIMFSRLKVDDQSRDVVRHLRREKGQRRAQDGLLLSMIRNLSALVSSSPIPQKNPPLPYHKPVGQESLEEVGKLVGQYWEELLFHLKGVEEERRKKNRETAINSGIIGMAGEKGEGEGKEWTSPAMKWRVFGLVLAERVRLVGEMREEILKGRVGLSGVLLGVFEDFPSEGSGGGEEEEK</sequence>
<feature type="region of interest" description="Disordered" evidence="1">
    <location>
        <begin position="455"/>
        <end position="511"/>
    </location>
</feature>
<accession>A0A1L7XA95</accession>
<proteinExistence type="predicted"/>
<dbReference type="Proteomes" id="UP000184330">
    <property type="component" value="Unassembled WGS sequence"/>
</dbReference>
<gene>
    <name evidence="2" type="ORF">PAC_11841</name>
</gene>
<feature type="region of interest" description="Disordered" evidence="1">
    <location>
        <begin position="273"/>
        <end position="303"/>
    </location>
</feature>
<feature type="compositionally biased region" description="Basic and acidic residues" evidence="1">
    <location>
        <begin position="587"/>
        <end position="599"/>
    </location>
</feature>
<evidence type="ECO:0000313" key="2">
    <source>
        <dbReference type="EMBL" id="CZR61944.1"/>
    </source>
</evidence>
<feature type="region of interest" description="Disordered" evidence="1">
    <location>
        <begin position="13"/>
        <end position="41"/>
    </location>
</feature>
<feature type="region of interest" description="Disordered" evidence="1">
    <location>
        <begin position="573"/>
        <end position="601"/>
    </location>
</feature>
<organism evidence="2 3">
    <name type="scientific">Phialocephala subalpina</name>
    <dbReference type="NCBI Taxonomy" id="576137"/>
    <lineage>
        <taxon>Eukaryota</taxon>
        <taxon>Fungi</taxon>
        <taxon>Dikarya</taxon>
        <taxon>Ascomycota</taxon>
        <taxon>Pezizomycotina</taxon>
        <taxon>Leotiomycetes</taxon>
        <taxon>Helotiales</taxon>
        <taxon>Mollisiaceae</taxon>
        <taxon>Phialocephala</taxon>
        <taxon>Phialocephala fortinii species complex</taxon>
    </lineage>
</organism>
<feature type="compositionally biased region" description="Low complexity" evidence="1">
    <location>
        <begin position="474"/>
        <end position="506"/>
    </location>
</feature>
<dbReference type="AlphaFoldDB" id="A0A1L7XA95"/>
<evidence type="ECO:0000256" key="1">
    <source>
        <dbReference type="SAM" id="MobiDB-lite"/>
    </source>
</evidence>
<feature type="region of interest" description="Disordered" evidence="1">
    <location>
        <begin position="319"/>
        <end position="338"/>
    </location>
</feature>
<keyword evidence="3" id="KW-1185">Reference proteome</keyword>
<evidence type="ECO:0000313" key="3">
    <source>
        <dbReference type="Proteomes" id="UP000184330"/>
    </source>
</evidence>
<dbReference type="EMBL" id="FJOG01000019">
    <property type="protein sequence ID" value="CZR61944.1"/>
    <property type="molecule type" value="Genomic_DNA"/>
</dbReference>
<protein>
    <submittedName>
        <fullName evidence="2">Uncharacterized protein</fullName>
    </submittedName>
</protein>
<feature type="compositionally biased region" description="Low complexity" evidence="1">
    <location>
        <begin position="277"/>
        <end position="303"/>
    </location>
</feature>
<dbReference type="OrthoDB" id="3562035at2759"/>
<reference evidence="2 3" key="1">
    <citation type="submission" date="2016-03" db="EMBL/GenBank/DDBJ databases">
        <authorList>
            <person name="Ploux O."/>
        </authorList>
    </citation>
    <scope>NUCLEOTIDE SEQUENCE [LARGE SCALE GENOMIC DNA]</scope>
    <source>
        <strain evidence="2 3">UAMH 11012</strain>
    </source>
</reference>